<dbReference type="GO" id="GO:0016491">
    <property type="term" value="F:oxidoreductase activity"/>
    <property type="evidence" value="ECO:0007669"/>
    <property type="project" value="UniProtKB-KW"/>
</dbReference>
<dbReference type="Pfam" id="PF00106">
    <property type="entry name" value="adh_short"/>
    <property type="match status" value="1"/>
</dbReference>
<keyword evidence="3" id="KW-1185">Reference proteome</keyword>
<dbReference type="AlphaFoldDB" id="A0A1C0ZZK9"/>
<gene>
    <name evidence="2" type="ORF">A8709_18440</name>
</gene>
<organism evidence="2 3">
    <name type="scientific">Paenibacillus pectinilyticus</name>
    <dbReference type="NCBI Taxonomy" id="512399"/>
    <lineage>
        <taxon>Bacteria</taxon>
        <taxon>Bacillati</taxon>
        <taxon>Bacillota</taxon>
        <taxon>Bacilli</taxon>
        <taxon>Bacillales</taxon>
        <taxon>Paenibacillaceae</taxon>
        <taxon>Paenibacillus</taxon>
    </lineage>
</organism>
<evidence type="ECO:0000313" key="2">
    <source>
        <dbReference type="EMBL" id="OCT13573.1"/>
    </source>
</evidence>
<dbReference type="PRINTS" id="PR00081">
    <property type="entry name" value="GDHRDH"/>
</dbReference>
<accession>A0A1C0ZZK9</accession>
<comment type="caution">
    <text evidence="2">The sequence shown here is derived from an EMBL/GenBank/DDBJ whole genome shotgun (WGS) entry which is preliminary data.</text>
</comment>
<keyword evidence="1" id="KW-0560">Oxidoreductase</keyword>
<dbReference type="STRING" id="512399.A8709_18440"/>
<dbReference type="EMBL" id="LYPC01000022">
    <property type="protein sequence ID" value="OCT13573.1"/>
    <property type="molecule type" value="Genomic_DNA"/>
</dbReference>
<dbReference type="PANTHER" id="PTHR43157:SF31">
    <property type="entry name" value="PHOSPHATIDYLINOSITOL-GLYCAN BIOSYNTHESIS CLASS F PROTEIN"/>
    <property type="match status" value="1"/>
</dbReference>
<dbReference type="PANTHER" id="PTHR43157">
    <property type="entry name" value="PHOSPHATIDYLINOSITOL-GLYCAN BIOSYNTHESIS CLASS F PROTEIN-RELATED"/>
    <property type="match status" value="1"/>
</dbReference>
<dbReference type="InterPro" id="IPR002347">
    <property type="entry name" value="SDR_fam"/>
</dbReference>
<evidence type="ECO:0000256" key="1">
    <source>
        <dbReference type="ARBA" id="ARBA00023002"/>
    </source>
</evidence>
<dbReference type="InterPro" id="IPR036291">
    <property type="entry name" value="NAD(P)-bd_dom_sf"/>
</dbReference>
<reference evidence="3" key="1">
    <citation type="submission" date="2016-05" db="EMBL/GenBank/DDBJ databases">
        <title>Paenibacillus oryzae. sp. nov., isolated from the rice root.</title>
        <authorList>
            <person name="Zhang J."/>
            <person name="Zhang X."/>
        </authorList>
    </citation>
    <scope>NUCLEOTIDE SEQUENCE [LARGE SCALE GENOMIC DNA]</scope>
    <source>
        <strain evidence="3">KCTC13222</strain>
    </source>
</reference>
<name>A0A1C0ZZK9_9BACL</name>
<sequence>MITLENVAHKSKVAVISGGTSGVGKKTALDLAKKNIITIILGRDKEKGIRAKNQIINESGNDHVEFYPVDLCSLDDIKKFRSDFETKYDHIDILVSAAGVMYSDLKVTKEGYDQNFVINYLAHFWLINEMLPLLKNAEQGRILLVGAIPFVINHSKVELPKLEKSTKYSGFRVVGESLMLRVLLTVALSEQLKNTSITANVFHPGYVTDSNYGADLSGIAKLIGSIAGTLFSKKNAPIGRELALDPTLSTISGRLFNEKKEIVPLSSNYKKELADELWRFSLTMYK</sequence>
<protein>
    <recommendedName>
        <fullName evidence="4">Short-chain dehydrogenase</fullName>
    </recommendedName>
</protein>
<dbReference type="SUPFAM" id="SSF51735">
    <property type="entry name" value="NAD(P)-binding Rossmann-fold domains"/>
    <property type="match status" value="1"/>
</dbReference>
<dbReference type="Proteomes" id="UP000093309">
    <property type="component" value="Unassembled WGS sequence"/>
</dbReference>
<evidence type="ECO:0008006" key="4">
    <source>
        <dbReference type="Google" id="ProtNLM"/>
    </source>
</evidence>
<proteinExistence type="predicted"/>
<evidence type="ECO:0000313" key="3">
    <source>
        <dbReference type="Proteomes" id="UP000093309"/>
    </source>
</evidence>
<dbReference type="Gene3D" id="3.40.50.720">
    <property type="entry name" value="NAD(P)-binding Rossmann-like Domain"/>
    <property type="match status" value="1"/>
</dbReference>